<name>A0AAD3RZ05_NEPGR</name>
<dbReference type="Gene3D" id="2.60.40.790">
    <property type="match status" value="1"/>
</dbReference>
<accession>A0AAD3RZ05</accession>
<evidence type="ECO:0000313" key="7">
    <source>
        <dbReference type="Proteomes" id="UP001279734"/>
    </source>
</evidence>
<dbReference type="EMBL" id="BSYO01000002">
    <property type="protein sequence ID" value="GMH01341.1"/>
    <property type="molecule type" value="Genomic_DNA"/>
</dbReference>
<comment type="caution">
    <text evidence="6">The sequence shown here is derived from an EMBL/GenBank/DDBJ whole genome shotgun (WGS) entry which is preliminary data.</text>
</comment>
<organism evidence="6 7">
    <name type="scientific">Nepenthes gracilis</name>
    <name type="common">Slender pitcher plant</name>
    <dbReference type="NCBI Taxonomy" id="150966"/>
    <lineage>
        <taxon>Eukaryota</taxon>
        <taxon>Viridiplantae</taxon>
        <taxon>Streptophyta</taxon>
        <taxon>Embryophyta</taxon>
        <taxon>Tracheophyta</taxon>
        <taxon>Spermatophyta</taxon>
        <taxon>Magnoliopsida</taxon>
        <taxon>eudicotyledons</taxon>
        <taxon>Gunneridae</taxon>
        <taxon>Pentapetalae</taxon>
        <taxon>Caryophyllales</taxon>
        <taxon>Nepenthaceae</taxon>
        <taxon>Nepenthes</taxon>
    </lineage>
</organism>
<protein>
    <recommendedName>
        <fullName evidence="5">SHSP domain-containing protein</fullName>
    </recommendedName>
</protein>
<dbReference type="Proteomes" id="UP001279734">
    <property type="component" value="Unassembled WGS sequence"/>
</dbReference>
<keyword evidence="4" id="KW-1133">Transmembrane helix</keyword>
<feature type="transmembrane region" description="Helical" evidence="4">
    <location>
        <begin position="194"/>
        <end position="212"/>
    </location>
</feature>
<dbReference type="CDD" id="cd06464">
    <property type="entry name" value="ACD_sHsps-like"/>
    <property type="match status" value="1"/>
</dbReference>
<evidence type="ECO:0000259" key="5">
    <source>
        <dbReference type="PROSITE" id="PS01031"/>
    </source>
</evidence>
<evidence type="ECO:0000256" key="1">
    <source>
        <dbReference type="PROSITE-ProRule" id="PRU00285"/>
    </source>
</evidence>
<feature type="compositionally biased region" description="Basic and acidic residues" evidence="3">
    <location>
        <begin position="132"/>
        <end position="152"/>
    </location>
</feature>
<dbReference type="InterPro" id="IPR002068">
    <property type="entry name" value="A-crystallin/Hsp20_dom"/>
</dbReference>
<keyword evidence="4" id="KW-0812">Transmembrane</keyword>
<evidence type="ECO:0000256" key="2">
    <source>
        <dbReference type="RuleBase" id="RU003616"/>
    </source>
</evidence>
<feature type="region of interest" description="Disordered" evidence="3">
    <location>
        <begin position="111"/>
        <end position="181"/>
    </location>
</feature>
<comment type="similarity">
    <text evidence="1 2">Belongs to the small heat shock protein (HSP20) family.</text>
</comment>
<dbReference type="PROSITE" id="PS01031">
    <property type="entry name" value="SHSP"/>
    <property type="match status" value="1"/>
</dbReference>
<keyword evidence="7" id="KW-1185">Reference proteome</keyword>
<dbReference type="InterPro" id="IPR008978">
    <property type="entry name" value="HSP20-like_chaperone"/>
</dbReference>
<evidence type="ECO:0000313" key="6">
    <source>
        <dbReference type="EMBL" id="GMH01341.1"/>
    </source>
</evidence>
<reference evidence="6" key="1">
    <citation type="submission" date="2023-05" db="EMBL/GenBank/DDBJ databases">
        <title>Nepenthes gracilis genome sequencing.</title>
        <authorList>
            <person name="Fukushima K."/>
        </authorList>
    </citation>
    <scope>NUCLEOTIDE SEQUENCE</scope>
    <source>
        <strain evidence="6">SING2019-196</strain>
    </source>
</reference>
<feature type="compositionally biased region" description="Basic and acidic residues" evidence="3">
    <location>
        <begin position="161"/>
        <end position="181"/>
    </location>
</feature>
<sequence length="220" mass="24944">MGEIQAKPQDLTYEKITPSSGWVMDSQVHLLLVDLPGFRLDDVKLEVDSYGKLTVSGGRILGENKYLHFKQTFKLPENSEAQKISRKFEGDTLFVSFPLKETIRNGKELRNSLREEKHDEPEGGNESPDINGSEKEIDSRKQELIDDEKQMGSDEDEVEDHGDSQMEGKNRAKEGEGKSERGRNCMLMEKLNEFRGIIITAVLAVTLGVLLSHRLQPTRR</sequence>
<gene>
    <name evidence="6" type="ORF">Nepgr_003180</name>
</gene>
<proteinExistence type="inferred from homology"/>
<dbReference type="SUPFAM" id="SSF49764">
    <property type="entry name" value="HSP20-like chaperones"/>
    <property type="match status" value="1"/>
</dbReference>
<keyword evidence="4" id="KW-0472">Membrane</keyword>
<feature type="domain" description="SHSP" evidence="5">
    <location>
        <begin position="11"/>
        <end position="116"/>
    </location>
</feature>
<feature type="compositionally biased region" description="Basic and acidic residues" evidence="3">
    <location>
        <begin position="111"/>
        <end position="121"/>
    </location>
</feature>
<evidence type="ECO:0000256" key="4">
    <source>
        <dbReference type="SAM" id="Phobius"/>
    </source>
</evidence>
<dbReference type="AlphaFoldDB" id="A0AAD3RZ05"/>
<dbReference type="Pfam" id="PF00011">
    <property type="entry name" value="HSP20"/>
    <property type="match status" value="1"/>
</dbReference>
<evidence type="ECO:0000256" key="3">
    <source>
        <dbReference type="SAM" id="MobiDB-lite"/>
    </source>
</evidence>